<feature type="domain" description="Lumazine-binding" evidence="11">
    <location>
        <begin position="101"/>
        <end position="201"/>
    </location>
</feature>
<evidence type="ECO:0000313" key="13">
    <source>
        <dbReference type="Proteomes" id="UP001596492"/>
    </source>
</evidence>
<dbReference type="PROSITE" id="PS51177">
    <property type="entry name" value="LUMAZINE_BIND"/>
    <property type="match status" value="2"/>
</dbReference>
<keyword evidence="6" id="KW-0686">Riboflavin biosynthesis</keyword>
<evidence type="ECO:0000259" key="11">
    <source>
        <dbReference type="PROSITE" id="PS51177"/>
    </source>
</evidence>
<dbReference type="PANTHER" id="PTHR21098">
    <property type="entry name" value="RIBOFLAVIN SYNTHASE ALPHA CHAIN"/>
    <property type="match status" value="1"/>
</dbReference>
<dbReference type="NCBIfam" id="NF009566">
    <property type="entry name" value="PRK13020.1"/>
    <property type="match status" value="1"/>
</dbReference>
<dbReference type="PANTHER" id="PTHR21098:SF12">
    <property type="entry name" value="RIBOFLAVIN SYNTHASE"/>
    <property type="match status" value="1"/>
</dbReference>
<evidence type="ECO:0000256" key="1">
    <source>
        <dbReference type="ARBA" id="ARBA00000968"/>
    </source>
</evidence>
<feature type="repeat" description="Lumazine-binding" evidence="10">
    <location>
        <begin position="1"/>
        <end position="100"/>
    </location>
</feature>
<dbReference type="Gene3D" id="2.40.30.20">
    <property type="match status" value="2"/>
</dbReference>
<keyword evidence="7 12" id="KW-0808">Transferase</keyword>
<comment type="pathway">
    <text evidence="3">Cofactor biosynthesis; riboflavin biosynthesis; riboflavin from 2-hydroxy-3-oxobutyl phosphate and 5-amino-6-(D-ribitylamino)uracil: step 2/2.</text>
</comment>
<name>A0ABW2IH23_9PROT</name>
<evidence type="ECO:0000256" key="6">
    <source>
        <dbReference type="ARBA" id="ARBA00022619"/>
    </source>
</evidence>
<feature type="repeat" description="Lumazine-binding" evidence="10">
    <location>
        <begin position="101"/>
        <end position="201"/>
    </location>
</feature>
<evidence type="ECO:0000256" key="8">
    <source>
        <dbReference type="ARBA" id="ARBA00022737"/>
    </source>
</evidence>
<evidence type="ECO:0000256" key="5">
    <source>
        <dbReference type="ARBA" id="ARBA00013950"/>
    </source>
</evidence>
<dbReference type="SUPFAM" id="SSF63380">
    <property type="entry name" value="Riboflavin synthase domain-like"/>
    <property type="match status" value="2"/>
</dbReference>
<protein>
    <recommendedName>
        <fullName evidence="5 9">Riboflavin synthase</fullName>
        <ecNumber evidence="4 9">2.5.1.9</ecNumber>
    </recommendedName>
</protein>
<organism evidence="12 13">
    <name type="scientific">Hirschia litorea</name>
    <dbReference type="NCBI Taxonomy" id="1199156"/>
    <lineage>
        <taxon>Bacteria</taxon>
        <taxon>Pseudomonadati</taxon>
        <taxon>Pseudomonadota</taxon>
        <taxon>Alphaproteobacteria</taxon>
        <taxon>Hyphomonadales</taxon>
        <taxon>Hyphomonadaceae</taxon>
        <taxon>Hirschia</taxon>
    </lineage>
</organism>
<dbReference type="InterPro" id="IPR017938">
    <property type="entry name" value="Riboflavin_synthase-like_b-brl"/>
</dbReference>
<evidence type="ECO:0000256" key="2">
    <source>
        <dbReference type="ARBA" id="ARBA00002803"/>
    </source>
</evidence>
<comment type="caution">
    <text evidence="12">The sequence shown here is derived from an EMBL/GenBank/DDBJ whole genome shotgun (WGS) entry which is preliminary data.</text>
</comment>
<gene>
    <name evidence="12" type="ORF">ACFQS8_01190</name>
</gene>
<dbReference type="InterPro" id="IPR026017">
    <property type="entry name" value="Lumazine-bd_dom"/>
</dbReference>
<dbReference type="RefSeq" id="WP_382164927.1">
    <property type="nucleotide sequence ID" value="NZ_JBHTBR010000002.1"/>
</dbReference>
<dbReference type="PIRSF" id="PIRSF000498">
    <property type="entry name" value="Riboflavin_syn_A"/>
    <property type="match status" value="1"/>
</dbReference>
<dbReference type="EMBL" id="JBHTBR010000002">
    <property type="protein sequence ID" value="MFC7290218.1"/>
    <property type="molecule type" value="Genomic_DNA"/>
</dbReference>
<evidence type="ECO:0000256" key="9">
    <source>
        <dbReference type="NCBIfam" id="TIGR00187"/>
    </source>
</evidence>
<evidence type="ECO:0000313" key="12">
    <source>
        <dbReference type="EMBL" id="MFC7290218.1"/>
    </source>
</evidence>
<sequence length="204" mass="22410">MFTGLVTDLGRIADVKDENGMRRFRVESAYSVDDIEMGASIMHSGVCLTVVGFDQNDDGCWFDVEAVQETLDRTVLGQWRGGTHVNLEQSLKLGDKLGGHFVFGHVDCVGEVISVTPEGGSRRIRFSIPDSMSKYVAEKGSIAIDGVSLTVAAVGVENNIDWFEVAVIPHTWEVTTIGEMKPGRKVNLEADMLARYVARMLNKE</sequence>
<reference evidence="13" key="1">
    <citation type="journal article" date="2019" name="Int. J. Syst. Evol. Microbiol.">
        <title>The Global Catalogue of Microorganisms (GCM) 10K type strain sequencing project: providing services to taxonomists for standard genome sequencing and annotation.</title>
        <authorList>
            <consortium name="The Broad Institute Genomics Platform"/>
            <consortium name="The Broad Institute Genome Sequencing Center for Infectious Disease"/>
            <person name="Wu L."/>
            <person name="Ma J."/>
        </authorList>
    </citation>
    <scope>NUCLEOTIDE SEQUENCE [LARGE SCALE GENOMIC DNA]</scope>
    <source>
        <strain evidence="13">CCUG 51308</strain>
    </source>
</reference>
<keyword evidence="13" id="KW-1185">Reference proteome</keyword>
<dbReference type="NCBIfam" id="TIGR00187">
    <property type="entry name" value="ribE"/>
    <property type="match status" value="1"/>
</dbReference>
<dbReference type="InterPro" id="IPR023366">
    <property type="entry name" value="ATP_synth_asu-like_sf"/>
</dbReference>
<feature type="domain" description="Lumazine-binding" evidence="11">
    <location>
        <begin position="1"/>
        <end position="100"/>
    </location>
</feature>
<dbReference type="Pfam" id="PF00677">
    <property type="entry name" value="Lum_binding"/>
    <property type="match status" value="2"/>
</dbReference>
<evidence type="ECO:0000256" key="10">
    <source>
        <dbReference type="PROSITE-ProRule" id="PRU00524"/>
    </source>
</evidence>
<comment type="catalytic activity">
    <reaction evidence="1">
        <text>2 6,7-dimethyl-8-(1-D-ribityl)lumazine + H(+) = 5-amino-6-(D-ribitylamino)uracil + riboflavin</text>
        <dbReference type="Rhea" id="RHEA:20772"/>
        <dbReference type="ChEBI" id="CHEBI:15378"/>
        <dbReference type="ChEBI" id="CHEBI:15934"/>
        <dbReference type="ChEBI" id="CHEBI:57986"/>
        <dbReference type="ChEBI" id="CHEBI:58201"/>
        <dbReference type="EC" id="2.5.1.9"/>
    </reaction>
</comment>
<evidence type="ECO:0000256" key="4">
    <source>
        <dbReference type="ARBA" id="ARBA00012827"/>
    </source>
</evidence>
<dbReference type="CDD" id="cd00402">
    <property type="entry name" value="Riboflavin_synthase_like"/>
    <property type="match status" value="1"/>
</dbReference>
<dbReference type="InterPro" id="IPR001783">
    <property type="entry name" value="Lumazine-bd"/>
</dbReference>
<evidence type="ECO:0000256" key="3">
    <source>
        <dbReference type="ARBA" id="ARBA00004887"/>
    </source>
</evidence>
<proteinExistence type="predicted"/>
<accession>A0ABW2IH23</accession>
<keyword evidence="8" id="KW-0677">Repeat</keyword>
<dbReference type="Proteomes" id="UP001596492">
    <property type="component" value="Unassembled WGS sequence"/>
</dbReference>
<dbReference type="NCBIfam" id="NF006767">
    <property type="entry name" value="PRK09289.1"/>
    <property type="match status" value="1"/>
</dbReference>
<comment type="function">
    <text evidence="2">Catalyzes the dismutation of two molecules of 6,7-dimethyl-8-ribityllumazine, resulting in the formation of riboflavin and 5-amino-6-(D-ribitylamino)uracil.</text>
</comment>
<evidence type="ECO:0000256" key="7">
    <source>
        <dbReference type="ARBA" id="ARBA00022679"/>
    </source>
</evidence>
<dbReference type="EC" id="2.5.1.9" evidence="4 9"/>
<dbReference type="GO" id="GO:0004746">
    <property type="term" value="F:riboflavin synthase activity"/>
    <property type="evidence" value="ECO:0007669"/>
    <property type="project" value="UniProtKB-EC"/>
</dbReference>